<name>A0A4U1B9E7_9GAMM</name>
<dbReference type="AlphaFoldDB" id="A0A4U1B9E7"/>
<dbReference type="SUPFAM" id="SSF54980">
    <property type="entry name" value="EF-G C-terminal domain-like"/>
    <property type="match status" value="1"/>
</dbReference>
<dbReference type="Proteomes" id="UP000305674">
    <property type="component" value="Unassembled WGS sequence"/>
</dbReference>
<dbReference type="InterPro" id="IPR020568">
    <property type="entry name" value="Ribosomal_Su5_D2-typ_SF"/>
</dbReference>
<evidence type="ECO:0000313" key="4">
    <source>
        <dbReference type="Proteomes" id="UP000305674"/>
    </source>
</evidence>
<organism evidence="3 4">
    <name type="scientific">Ferrimonas sediminicola</name>
    <dbReference type="NCBI Taxonomy" id="2569538"/>
    <lineage>
        <taxon>Bacteria</taxon>
        <taxon>Pseudomonadati</taxon>
        <taxon>Pseudomonadota</taxon>
        <taxon>Gammaproteobacteria</taxon>
        <taxon>Alteromonadales</taxon>
        <taxon>Ferrimonadaceae</taxon>
        <taxon>Ferrimonas</taxon>
    </lineage>
</organism>
<dbReference type="InterPro" id="IPR001498">
    <property type="entry name" value="Impact_N"/>
</dbReference>
<dbReference type="InterPro" id="IPR015269">
    <property type="entry name" value="UPF0029_Impact_C"/>
</dbReference>
<dbReference type="InterPro" id="IPR036956">
    <property type="entry name" value="Impact_N_sf"/>
</dbReference>
<dbReference type="PROSITE" id="PS00910">
    <property type="entry name" value="UPF0029"/>
    <property type="match status" value="1"/>
</dbReference>
<evidence type="ECO:0000256" key="1">
    <source>
        <dbReference type="ARBA" id="ARBA00007665"/>
    </source>
</evidence>
<evidence type="ECO:0000313" key="3">
    <source>
        <dbReference type="EMBL" id="TKB46978.1"/>
    </source>
</evidence>
<dbReference type="OrthoDB" id="9813771at2"/>
<reference evidence="3 4" key="1">
    <citation type="submission" date="2019-04" db="EMBL/GenBank/DDBJ databases">
        <authorList>
            <person name="Hwang J.C."/>
        </authorList>
    </citation>
    <scope>NUCLEOTIDE SEQUENCE [LARGE SCALE GENOMIC DNA]</scope>
    <source>
        <strain evidence="3 4">IMCC35001</strain>
    </source>
</reference>
<keyword evidence="4" id="KW-1185">Reference proteome</keyword>
<dbReference type="SUPFAM" id="SSF54211">
    <property type="entry name" value="Ribosomal protein S5 domain 2-like"/>
    <property type="match status" value="1"/>
</dbReference>
<dbReference type="InterPro" id="IPR015796">
    <property type="entry name" value="Impact_YigZ-like"/>
</dbReference>
<dbReference type="InterPro" id="IPR035647">
    <property type="entry name" value="EFG_III/V"/>
</dbReference>
<dbReference type="InterPro" id="IPR020569">
    <property type="entry name" value="UPF0029_Impact_CS"/>
</dbReference>
<dbReference type="PANTHER" id="PTHR16301:SF20">
    <property type="entry name" value="IMPACT FAMILY MEMBER YIGZ"/>
    <property type="match status" value="1"/>
</dbReference>
<comment type="caution">
    <text evidence="3">The sequence shown here is derived from an EMBL/GenBank/DDBJ whole genome shotgun (WGS) entry which is preliminary data.</text>
</comment>
<dbReference type="Pfam" id="PF09186">
    <property type="entry name" value="DUF1949"/>
    <property type="match status" value="1"/>
</dbReference>
<comment type="similarity">
    <text evidence="1">Belongs to the IMPACT family.</text>
</comment>
<dbReference type="GO" id="GO:0006446">
    <property type="term" value="P:regulation of translational initiation"/>
    <property type="evidence" value="ECO:0007669"/>
    <property type="project" value="TreeGrafter"/>
</dbReference>
<dbReference type="InterPro" id="IPR023582">
    <property type="entry name" value="Impact"/>
</dbReference>
<accession>A0A4U1B9E7</accession>
<dbReference type="PROSITE" id="PS50057">
    <property type="entry name" value="FERM_3"/>
    <property type="match status" value="1"/>
</dbReference>
<dbReference type="Gene3D" id="3.30.70.240">
    <property type="match status" value="1"/>
</dbReference>
<evidence type="ECO:0000259" key="2">
    <source>
        <dbReference type="PROSITE" id="PS50057"/>
    </source>
</evidence>
<sequence>MSASFQVPTRFHQVEEVIKRSRFITWVAHVTDGKQARELQQLARQQHPEASHHCLAFNAGPPGDTREIGASDDGEPAGSAGRPMLNVVLGAEVGQLAVVVIRYYGGTKLGVGGLVRAYSGGVKLALESLPTRPFVTMVQGRIRVDYADQPTLEHWLGHFDGKIISQEFEQQVTYSLALPEERRQRFALQLAQSSQGRLQVEWD</sequence>
<dbReference type="PANTHER" id="PTHR16301">
    <property type="entry name" value="IMPACT-RELATED"/>
    <property type="match status" value="1"/>
</dbReference>
<dbReference type="RefSeq" id="WP_136854413.1">
    <property type="nucleotide sequence ID" value="NZ_SWCI01000016.1"/>
</dbReference>
<proteinExistence type="inferred from homology"/>
<dbReference type="GO" id="GO:0043168">
    <property type="term" value="F:anion binding"/>
    <property type="evidence" value="ECO:0007669"/>
    <property type="project" value="UniProtKB-ARBA"/>
</dbReference>
<dbReference type="InterPro" id="IPR000299">
    <property type="entry name" value="FERM_domain"/>
</dbReference>
<protein>
    <submittedName>
        <fullName evidence="3">YigZ family protein</fullName>
    </submittedName>
</protein>
<dbReference type="NCBIfam" id="TIGR00257">
    <property type="entry name" value="IMPACT_YIGZ"/>
    <property type="match status" value="1"/>
</dbReference>
<dbReference type="GO" id="GO:0032561">
    <property type="term" value="F:guanyl ribonucleotide binding"/>
    <property type="evidence" value="ECO:0007669"/>
    <property type="project" value="UniProtKB-ARBA"/>
</dbReference>
<feature type="domain" description="FERM" evidence="2">
    <location>
        <begin position="140"/>
        <end position="203"/>
    </location>
</feature>
<dbReference type="GO" id="GO:0017111">
    <property type="term" value="F:ribonucleoside triphosphate phosphatase activity"/>
    <property type="evidence" value="ECO:0007669"/>
    <property type="project" value="UniProtKB-ARBA"/>
</dbReference>
<dbReference type="EMBL" id="SWCI01000016">
    <property type="protein sequence ID" value="TKB46978.1"/>
    <property type="molecule type" value="Genomic_DNA"/>
</dbReference>
<dbReference type="GO" id="GO:0005737">
    <property type="term" value="C:cytoplasm"/>
    <property type="evidence" value="ECO:0007669"/>
    <property type="project" value="TreeGrafter"/>
</dbReference>
<gene>
    <name evidence="3" type="ORF">FCL40_16550</name>
</gene>
<dbReference type="Gene3D" id="3.30.230.30">
    <property type="entry name" value="Impact, N-terminal domain"/>
    <property type="match status" value="1"/>
</dbReference>
<dbReference type="Pfam" id="PF01205">
    <property type="entry name" value="Impact_N"/>
    <property type="match status" value="1"/>
</dbReference>